<accession>A0A9P9EZW0</accession>
<dbReference type="EMBL" id="JAGMUU010000007">
    <property type="protein sequence ID" value="KAH7149264.1"/>
    <property type="molecule type" value="Genomic_DNA"/>
</dbReference>
<keyword evidence="1" id="KW-0479">Metal-binding</keyword>
<reference evidence="7" key="1">
    <citation type="journal article" date="2021" name="Nat. Commun.">
        <title>Genetic determinants of endophytism in the Arabidopsis root mycobiome.</title>
        <authorList>
            <person name="Mesny F."/>
            <person name="Miyauchi S."/>
            <person name="Thiergart T."/>
            <person name="Pickel B."/>
            <person name="Atanasova L."/>
            <person name="Karlsson M."/>
            <person name="Huettel B."/>
            <person name="Barry K.W."/>
            <person name="Haridas S."/>
            <person name="Chen C."/>
            <person name="Bauer D."/>
            <person name="Andreopoulos W."/>
            <person name="Pangilinan J."/>
            <person name="LaButti K."/>
            <person name="Riley R."/>
            <person name="Lipzen A."/>
            <person name="Clum A."/>
            <person name="Drula E."/>
            <person name="Henrissat B."/>
            <person name="Kohler A."/>
            <person name="Grigoriev I.V."/>
            <person name="Martin F.M."/>
            <person name="Hacquard S."/>
        </authorList>
    </citation>
    <scope>NUCLEOTIDE SEQUENCE</scope>
    <source>
        <strain evidence="7">MPI-CAGE-AT-0021</strain>
    </source>
</reference>
<evidence type="ECO:0000259" key="6">
    <source>
        <dbReference type="PROSITE" id="PS50089"/>
    </source>
</evidence>
<keyword evidence="2 4" id="KW-0863">Zinc-finger</keyword>
<gene>
    <name evidence="7" type="ORF">B0J13DRAFT_301495</name>
</gene>
<organism evidence="7 8">
    <name type="scientific">Dactylonectria estremocensis</name>
    <dbReference type="NCBI Taxonomy" id="1079267"/>
    <lineage>
        <taxon>Eukaryota</taxon>
        <taxon>Fungi</taxon>
        <taxon>Dikarya</taxon>
        <taxon>Ascomycota</taxon>
        <taxon>Pezizomycotina</taxon>
        <taxon>Sordariomycetes</taxon>
        <taxon>Hypocreomycetidae</taxon>
        <taxon>Hypocreales</taxon>
        <taxon>Nectriaceae</taxon>
        <taxon>Dactylonectria</taxon>
    </lineage>
</organism>
<feature type="domain" description="RING-type" evidence="6">
    <location>
        <begin position="63"/>
        <end position="105"/>
    </location>
</feature>
<dbReference type="InterPro" id="IPR013083">
    <property type="entry name" value="Znf_RING/FYVE/PHD"/>
</dbReference>
<protein>
    <recommendedName>
        <fullName evidence="6">RING-type domain-containing protein</fullName>
    </recommendedName>
</protein>
<evidence type="ECO:0000256" key="4">
    <source>
        <dbReference type="PROSITE-ProRule" id="PRU00175"/>
    </source>
</evidence>
<keyword evidence="8" id="KW-1185">Reference proteome</keyword>
<evidence type="ECO:0000313" key="7">
    <source>
        <dbReference type="EMBL" id="KAH7149264.1"/>
    </source>
</evidence>
<dbReference type="Proteomes" id="UP000717696">
    <property type="component" value="Unassembled WGS sequence"/>
</dbReference>
<dbReference type="GO" id="GO:0008270">
    <property type="term" value="F:zinc ion binding"/>
    <property type="evidence" value="ECO:0007669"/>
    <property type="project" value="UniProtKB-KW"/>
</dbReference>
<dbReference type="InterPro" id="IPR001841">
    <property type="entry name" value="Znf_RING"/>
</dbReference>
<evidence type="ECO:0000256" key="5">
    <source>
        <dbReference type="SAM" id="MobiDB-lite"/>
    </source>
</evidence>
<evidence type="ECO:0000256" key="3">
    <source>
        <dbReference type="ARBA" id="ARBA00022833"/>
    </source>
</evidence>
<feature type="region of interest" description="Disordered" evidence="5">
    <location>
        <begin position="147"/>
        <end position="222"/>
    </location>
</feature>
<evidence type="ECO:0000256" key="2">
    <source>
        <dbReference type="ARBA" id="ARBA00022771"/>
    </source>
</evidence>
<dbReference type="InterPro" id="IPR017907">
    <property type="entry name" value="Znf_RING_CS"/>
</dbReference>
<comment type="caution">
    <text evidence="7">The sequence shown here is derived from an EMBL/GenBank/DDBJ whole genome shotgun (WGS) entry which is preliminary data.</text>
</comment>
<dbReference type="PROSITE" id="PS00518">
    <property type="entry name" value="ZF_RING_1"/>
    <property type="match status" value="1"/>
</dbReference>
<name>A0A9P9EZW0_9HYPO</name>
<proteinExistence type="predicted"/>
<sequence>MQPIPPLDESADRSSPLLPFADDETRNVTFTLRLKCSLVLEQTTKKPVTVKEPAIENTQVIACKSCSRVFVKGTTTTLECGHHFCRICLRERFKGAARSWLLPVCCAKKPIPVRLVDKLFGPPFKKLWNSYFSVSDDDFSGMFDDGDYKVSDDRNPQSPRTSSPSISYVEDDGITQYSPRPPKRPWRTEALTCPSRPQQHRNARHPSGEKRRAVIFEPKTSN</sequence>
<dbReference type="PROSITE" id="PS50089">
    <property type="entry name" value="ZF_RING_2"/>
    <property type="match status" value="1"/>
</dbReference>
<dbReference type="Gene3D" id="3.30.40.10">
    <property type="entry name" value="Zinc/RING finger domain, C3HC4 (zinc finger)"/>
    <property type="match status" value="1"/>
</dbReference>
<keyword evidence="3" id="KW-0862">Zinc</keyword>
<evidence type="ECO:0000313" key="8">
    <source>
        <dbReference type="Proteomes" id="UP000717696"/>
    </source>
</evidence>
<evidence type="ECO:0000256" key="1">
    <source>
        <dbReference type="ARBA" id="ARBA00022723"/>
    </source>
</evidence>
<dbReference type="AlphaFoldDB" id="A0A9P9EZW0"/>
<dbReference type="SUPFAM" id="SSF57850">
    <property type="entry name" value="RING/U-box"/>
    <property type="match status" value="1"/>
</dbReference>
<feature type="compositionally biased region" description="Polar residues" evidence="5">
    <location>
        <begin position="156"/>
        <end position="166"/>
    </location>
</feature>